<evidence type="ECO:0000256" key="2">
    <source>
        <dbReference type="ARBA" id="ARBA00022840"/>
    </source>
</evidence>
<dbReference type="InterPro" id="IPR001270">
    <property type="entry name" value="ClpA/B"/>
</dbReference>
<dbReference type="InterPro" id="IPR027417">
    <property type="entry name" value="P-loop_NTPase"/>
</dbReference>
<sequence length="170" mass="19594">MLPTLRFLQGCRDVYTPMSWMTHNLQEFRCLPRHRIASSLFNASDIVFSPKGVDMHVFIFVYRWHQFYKNACDSSIYTIALIIVVYRQHSIARLIGAPPGYVRHEECGQLTEAVRQRPYSVVLFDEVEKAYISVFNTLLQVLDDGRLTDGQGRTVDFRNTVIIMTSNLGA</sequence>
<dbReference type="PANTHER" id="PTHR11638:SF18">
    <property type="entry name" value="HEAT SHOCK PROTEIN 104"/>
    <property type="match status" value="1"/>
</dbReference>
<evidence type="ECO:0000256" key="1">
    <source>
        <dbReference type="ARBA" id="ARBA00022741"/>
    </source>
</evidence>
<dbReference type="PRINTS" id="PR00300">
    <property type="entry name" value="CLPPROTEASEA"/>
</dbReference>
<accession>A0ABR2AUS7</accession>
<protein>
    <recommendedName>
        <fullName evidence="3">ATPase AAA-type core domain-containing protein</fullName>
    </recommendedName>
</protein>
<keyword evidence="2" id="KW-0067">ATP-binding</keyword>
<dbReference type="CDD" id="cd19499">
    <property type="entry name" value="RecA-like_ClpB_Hsp104-like"/>
    <property type="match status" value="1"/>
</dbReference>
<keyword evidence="5" id="KW-1185">Reference proteome</keyword>
<dbReference type="InterPro" id="IPR003959">
    <property type="entry name" value="ATPase_AAA_core"/>
</dbReference>
<dbReference type="InterPro" id="IPR050130">
    <property type="entry name" value="ClpA_ClpB"/>
</dbReference>
<proteinExistence type="predicted"/>
<reference evidence="4 5" key="1">
    <citation type="journal article" date="2024" name="G3 (Bethesda)">
        <title>Genome assembly of Hibiscus sabdariffa L. provides insights into metabolisms of medicinal natural products.</title>
        <authorList>
            <person name="Kim T."/>
        </authorList>
    </citation>
    <scope>NUCLEOTIDE SEQUENCE [LARGE SCALE GENOMIC DNA]</scope>
    <source>
        <strain evidence="4">TK-2024</strain>
        <tissue evidence="4">Old leaves</tissue>
    </source>
</reference>
<feature type="domain" description="ATPase AAA-type core" evidence="3">
    <location>
        <begin position="83"/>
        <end position="169"/>
    </location>
</feature>
<dbReference type="EMBL" id="JBBPBM010000287">
    <property type="protein sequence ID" value="KAK8497908.1"/>
    <property type="molecule type" value="Genomic_DNA"/>
</dbReference>
<dbReference type="Gene3D" id="3.40.50.300">
    <property type="entry name" value="P-loop containing nucleotide triphosphate hydrolases"/>
    <property type="match status" value="1"/>
</dbReference>
<keyword evidence="1" id="KW-0547">Nucleotide-binding</keyword>
<name>A0ABR2AUS7_9ROSI</name>
<evidence type="ECO:0000313" key="5">
    <source>
        <dbReference type="Proteomes" id="UP001472677"/>
    </source>
</evidence>
<dbReference type="Proteomes" id="UP001472677">
    <property type="component" value="Unassembled WGS sequence"/>
</dbReference>
<dbReference type="SUPFAM" id="SSF52540">
    <property type="entry name" value="P-loop containing nucleoside triphosphate hydrolases"/>
    <property type="match status" value="1"/>
</dbReference>
<dbReference type="PANTHER" id="PTHR11638">
    <property type="entry name" value="ATP-DEPENDENT CLP PROTEASE"/>
    <property type="match status" value="1"/>
</dbReference>
<gene>
    <name evidence="4" type="ORF">V6N12_076166</name>
</gene>
<organism evidence="4 5">
    <name type="scientific">Hibiscus sabdariffa</name>
    <name type="common">roselle</name>
    <dbReference type="NCBI Taxonomy" id="183260"/>
    <lineage>
        <taxon>Eukaryota</taxon>
        <taxon>Viridiplantae</taxon>
        <taxon>Streptophyta</taxon>
        <taxon>Embryophyta</taxon>
        <taxon>Tracheophyta</taxon>
        <taxon>Spermatophyta</taxon>
        <taxon>Magnoliopsida</taxon>
        <taxon>eudicotyledons</taxon>
        <taxon>Gunneridae</taxon>
        <taxon>Pentapetalae</taxon>
        <taxon>rosids</taxon>
        <taxon>malvids</taxon>
        <taxon>Malvales</taxon>
        <taxon>Malvaceae</taxon>
        <taxon>Malvoideae</taxon>
        <taxon>Hibiscus</taxon>
    </lineage>
</organism>
<evidence type="ECO:0000259" key="3">
    <source>
        <dbReference type="Pfam" id="PF07724"/>
    </source>
</evidence>
<dbReference type="Pfam" id="PF07724">
    <property type="entry name" value="AAA_2"/>
    <property type="match status" value="1"/>
</dbReference>
<comment type="caution">
    <text evidence="4">The sequence shown here is derived from an EMBL/GenBank/DDBJ whole genome shotgun (WGS) entry which is preliminary data.</text>
</comment>
<evidence type="ECO:0000313" key="4">
    <source>
        <dbReference type="EMBL" id="KAK8497908.1"/>
    </source>
</evidence>